<dbReference type="PANTHER" id="PTHR30413">
    <property type="entry name" value="INNER MEMBRANE TRANSPORT PERMEASE"/>
    <property type="match status" value="1"/>
</dbReference>
<protein>
    <recommendedName>
        <fullName evidence="8">Transport permease protein</fullName>
    </recommendedName>
</protein>
<dbReference type="PANTHER" id="PTHR30413:SF10">
    <property type="entry name" value="CAPSULE POLYSACCHARIDE EXPORT INNER-MEMBRANE PROTEIN CTRC"/>
    <property type="match status" value="1"/>
</dbReference>
<dbReference type="AlphaFoldDB" id="A0A5D4T2D2"/>
<name>A0A5D4T2D2_9BACI</name>
<feature type="transmembrane region" description="Helical" evidence="8">
    <location>
        <begin position="109"/>
        <end position="137"/>
    </location>
</feature>
<evidence type="ECO:0000256" key="2">
    <source>
        <dbReference type="ARBA" id="ARBA00007783"/>
    </source>
</evidence>
<evidence type="ECO:0000256" key="1">
    <source>
        <dbReference type="ARBA" id="ARBA00004651"/>
    </source>
</evidence>
<keyword evidence="5 8" id="KW-0812">Transmembrane</keyword>
<dbReference type="RefSeq" id="WP_148987408.1">
    <property type="nucleotide sequence ID" value="NZ_VTEV01000002.1"/>
</dbReference>
<evidence type="ECO:0000256" key="5">
    <source>
        <dbReference type="ARBA" id="ARBA00022692"/>
    </source>
</evidence>
<proteinExistence type="inferred from homology"/>
<evidence type="ECO:0000313" key="10">
    <source>
        <dbReference type="EMBL" id="TYS69847.1"/>
    </source>
</evidence>
<evidence type="ECO:0000256" key="3">
    <source>
        <dbReference type="ARBA" id="ARBA00022448"/>
    </source>
</evidence>
<evidence type="ECO:0000313" key="11">
    <source>
        <dbReference type="Proteomes" id="UP000322524"/>
    </source>
</evidence>
<comment type="similarity">
    <text evidence="2 8">Belongs to the ABC-2 integral membrane protein family.</text>
</comment>
<dbReference type="InterPro" id="IPR047817">
    <property type="entry name" value="ABC2_TM_bact-type"/>
</dbReference>
<comment type="subcellular location">
    <subcellularLocation>
        <location evidence="1 8">Cell membrane</location>
        <topology evidence="1 8">Multi-pass membrane protein</topology>
    </subcellularLocation>
</comment>
<feature type="transmembrane region" description="Helical" evidence="8">
    <location>
        <begin position="149"/>
        <end position="174"/>
    </location>
</feature>
<dbReference type="OrthoDB" id="9794365at2"/>
<sequence length="267" mass="31463">MNFALQVIKEQFSNRHLILRLASYDIKSNYQMHYLGLLWQFLNPISQVFVYWLVFGIGIRGGDPIGDVPFFIWLVIGLIPWFFIAPTIVQGSNSVYAKVNMVSKMKFPVSVLPTITIFKNSFSFFIMLFVLILILLMNKLNPGIFLIQLPYYLFSMYAFLFSVTLLFSTISTVIRDFQVALQSVMRMLFFLSPILWDLADMSHLLQALFKLNPFTYLILGFRNTFIGNQWFFYDLTYTIYFWSITIFILFLGAFLHMKLRRKFVDYL</sequence>
<dbReference type="Proteomes" id="UP000322524">
    <property type="component" value="Unassembled WGS sequence"/>
</dbReference>
<feature type="transmembrane region" description="Helical" evidence="8">
    <location>
        <begin position="180"/>
        <end position="199"/>
    </location>
</feature>
<evidence type="ECO:0000256" key="6">
    <source>
        <dbReference type="ARBA" id="ARBA00022989"/>
    </source>
</evidence>
<feature type="transmembrane region" description="Helical" evidence="8">
    <location>
        <begin position="70"/>
        <end position="89"/>
    </location>
</feature>
<keyword evidence="3 8" id="KW-0813">Transport</keyword>
<dbReference type="GO" id="GO:0005886">
    <property type="term" value="C:plasma membrane"/>
    <property type="evidence" value="ECO:0007669"/>
    <property type="project" value="UniProtKB-SubCell"/>
</dbReference>
<feature type="transmembrane region" description="Helical" evidence="8">
    <location>
        <begin position="37"/>
        <end position="58"/>
    </location>
</feature>
<keyword evidence="4 8" id="KW-1003">Cell membrane</keyword>
<keyword evidence="6 8" id="KW-1133">Transmembrane helix</keyword>
<evidence type="ECO:0000259" key="9">
    <source>
        <dbReference type="PROSITE" id="PS51012"/>
    </source>
</evidence>
<dbReference type="PROSITE" id="PS51012">
    <property type="entry name" value="ABC_TM2"/>
    <property type="match status" value="1"/>
</dbReference>
<gene>
    <name evidence="10" type="ORF">FZC76_06360</name>
</gene>
<keyword evidence="7 8" id="KW-0472">Membrane</keyword>
<dbReference type="Pfam" id="PF01061">
    <property type="entry name" value="ABC2_membrane"/>
    <property type="match status" value="1"/>
</dbReference>
<feature type="transmembrane region" description="Helical" evidence="8">
    <location>
        <begin position="239"/>
        <end position="257"/>
    </location>
</feature>
<accession>A0A5D4T2D2</accession>
<evidence type="ECO:0000256" key="4">
    <source>
        <dbReference type="ARBA" id="ARBA00022475"/>
    </source>
</evidence>
<evidence type="ECO:0000256" key="8">
    <source>
        <dbReference type="RuleBase" id="RU361157"/>
    </source>
</evidence>
<reference evidence="10 11" key="1">
    <citation type="submission" date="2019-08" db="EMBL/GenBank/DDBJ databases">
        <title>Bacillus genomes from the desert of Cuatro Cienegas, Coahuila.</title>
        <authorList>
            <person name="Olmedo-Alvarez G."/>
        </authorList>
    </citation>
    <scope>NUCLEOTIDE SEQUENCE [LARGE SCALE GENOMIC DNA]</scope>
    <source>
        <strain evidence="10 11">CH28_1T</strain>
    </source>
</reference>
<dbReference type="InterPro" id="IPR013525">
    <property type="entry name" value="ABC2_TM"/>
</dbReference>
<dbReference type="EMBL" id="VTEV01000002">
    <property type="protein sequence ID" value="TYS69847.1"/>
    <property type="molecule type" value="Genomic_DNA"/>
</dbReference>
<organism evidence="10 11">
    <name type="scientific">Sutcliffiella horikoshii</name>
    <dbReference type="NCBI Taxonomy" id="79883"/>
    <lineage>
        <taxon>Bacteria</taxon>
        <taxon>Bacillati</taxon>
        <taxon>Bacillota</taxon>
        <taxon>Bacilli</taxon>
        <taxon>Bacillales</taxon>
        <taxon>Bacillaceae</taxon>
        <taxon>Sutcliffiella</taxon>
    </lineage>
</organism>
<dbReference type="GO" id="GO:0015920">
    <property type="term" value="P:lipopolysaccharide transport"/>
    <property type="evidence" value="ECO:0007669"/>
    <property type="project" value="TreeGrafter"/>
</dbReference>
<feature type="domain" description="ABC transmembrane type-2" evidence="9">
    <location>
        <begin position="35"/>
        <end position="259"/>
    </location>
</feature>
<dbReference type="GO" id="GO:0140359">
    <property type="term" value="F:ABC-type transporter activity"/>
    <property type="evidence" value="ECO:0007669"/>
    <property type="project" value="InterPro"/>
</dbReference>
<comment type="caution">
    <text evidence="10">The sequence shown here is derived from an EMBL/GenBank/DDBJ whole genome shotgun (WGS) entry which is preliminary data.</text>
</comment>
<evidence type="ECO:0000256" key="7">
    <source>
        <dbReference type="ARBA" id="ARBA00023136"/>
    </source>
</evidence>